<feature type="transmembrane region" description="Helical" evidence="5">
    <location>
        <begin position="7"/>
        <end position="24"/>
    </location>
</feature>
<gene>
    <name evidence="6" type="ORF">A4D02_25620</name>
</gene>
<feature type="transmembrane region" description="Helical" evidence="5">
    <location>
        <begin position="240"/>
        <end position="260"/>
    </location>
</feature>
<evidence type="ECO:0000256" key="1">
    <source>
        <dbReference type="ARBA" id="ARBA00004141"/>
    </source>
</evidence>
<dbReference type="Gene3D" id="1.20.1530.20">
    <property type="match status" value="1"/>
</dbReference>
<feature type="transmembrane region" description="Helical" evidence="5">
    <location>
        <begin position="30"/>
        <end position="50"/>
    </location>
</feature>
<evidence type="ECO:0000313" key="6">
    <source>
        <dbReference type="EMBL" id="OQP51501.1"/>
    </source>
</evidence>
<comment type="caution">
    <text evidence="6">The sequence shown here is derived from an EMBL/GenBank/DDBJ whole genome shotgun (WGS) entry which is preliminary data.</text>
</comment>
<evidence type="ECO:0000256" key="4">
    <source>
        <dbReference type="ARBA" id="ARBA00023136"/>
    </source>
</evidence>
<organism evidence="6 7">
    <name type="scientific">Niastella koreensis</name>
    <dbReference type="NCBI Taxonomy" id="354356"/>
    <lineage>
        <taxon>Bacteria</taxon>
        <taxon>Pseudomonadati</taxon>
        <taxon>Bacteroidota</taxon>
        <taxon>Chitinophagia</taxon>
        <taxon>Chitinophagales</taxon>
        <taxon>Chitinophagaceae</taxon>
        <taxon>Niastella</taxon>
    </lineage>
</organism>
<feature type="transmembrane region" description="Helical" evidence="5">
    <location>
        <begin position="147"/>
        <end position="167"/>
    </location>
</feature>
<reference evidence="6 7" key="1">
    <citation type="submission" date="2016-04" db="EMBL/GenBank/DDBJ databases">
        <authorList>
            <person name="Chen L."/>
            <person name="Zhuang W."/>
            <person name="Wang G."/>
        </authorList>
    </citation>
    <scope>NUCLEOTIDE SEQUENCE [LARGE SCALE GENOMIC DNA]</scope>
    <source>
        <strain evidence="7">GR20</strain>
    </source>
</reference>
<evidence type="ECO:0000256" key="3">
    <source>
        <dbReference type="ARBA" id="ARBA00022989"/>
    </source>
</evidence>
<keyword evidence="7" id="KW-1185">Reference proteome</keyword>
<accession>A0ABX3NZN5</accession>
<keyword evidence="4 5" id="KW-0472">Membrane</keyword>
<dbReference type="Proteomes" id="UP000192277">
    <property type="component" value="Unassembled WGS sequence"/>
</dbReference>
<sequence length="456" mass="49296">MKKVFQFFLIAGIAGAVALLIGVFTQQPLWYKPAAVITAVCTAIGLGAIPAMKGYRYTAWIVAAVVAGMMYPAAFTTVGSVDLRNKWLMLIIIQLVMFGMGIQMKLEDFTSVGRTGRGVAIGLICHFSIMPLMGLLLTKVFHFEPEIAAGIILIGSTSSGLASNVMVYLAKANLMLSVVVTAMATMAAPFFTPLLMKLLAGTLVQVKVVNMMMEIIKIVIVPIGAALLHDFLKTASSRGVRVIIVLFIIAAFWLAALPLGWWSYLSVTITNEQLLQSMEIFGFLLSAVVAGVLYHLLAQAVKRLDAIMPYFSMFGIIYFTTVTTAAGHDNLLKTGFLLFLCSVIHNAAGFFFGYWLGRLFRLDKNSARTVAFEVGLQNAGMASGIAASMGKLGTLGLPAAVFSPWMNVAGSVLANYWRRRPVKEALVIENGPLGIKEEVDSVDIVDRVDTVNKLTS</sequence>
<feature type="transmembrane region" description="Helical" evidence="5">
    <location>
        <begin position="280"/>
        <end position="298"/>
    </location>
</feature>
<keyword evidence="2 5" id="KW-0812">Transmembrane</keyword>
<feature type="transmembrane region" description="Helical" evidence="5">
    <location>
        <begin position="57"/>
        <end position="75"/>
    </location>
</feature>
<feature type="transmembrane region" description="Helical" evidence="5">
    <location>
        <begin position="310"/>
        <end position="328"/>
    </location>
</feature>
<evidence type="ECO:0000256" key="2">
    <source>
        <dbReference type="ARBA" id="ARBA00022692"/>
    </source>
</evidence>
<dbReference type="Pfam" id="PF01758">
    <property type="entry name" value="SBF"/>
    <property type="match status" value="1"/>
</dbReference>
<dbReference type="InterPro" id="IPR002657">
    <property type="entry name" value="BilAc:Na_symport/Acr3"/>
</dbReference>
<protein>
    <submittedName>
        <fullName evidence="6">Bile acid:sodium symporter</fullName>
    </submittedName>
</protein>
<feature type="transmembrane region" description="Helical" evidence="5">
    <location>
        <begin position="174"/>
        <end position="196"/>
    </location>
</feature>
<comment type="subcellular location">
    <subcellularLocation>
        <location evidence="1">Membrane</location>
        <topology evidence="1">Multi-pass membrane protein</topology>
    </subcellularLocation>
</comment>
<name>A0ABX3NZN5_9BACT</name>
<evidence type="ECO:0000256" key="5">
    <source>
        <dbReference type="SAM" id="Phobius"/>
    </source>
</evidence>
<feature type="transmembrane region" description="Helical" evidence="5">
    <location>
        <begin position="87"/>
        <end position="106"/>
    </location>
</feature>
<dbReference type="PANTHER" id="PTHR10361">
    <property type="entry name" value="SODIUM-BILE ACID COTRANSPORTER"/>
    <property type="match status" value="1"/>
</dbReference>
<dbReference type="RefSeq" id="WP_014219800.1">
    <property type="nucleotide sequence ID" value="NZ_LWBO01000005.1"/>
</dbReference>
<dbReference type="PANTHER" id="PTHR10361:SF28">
    <property type="entry name" value="P3 PROTEIN-RELATED"/>
    <property type="match status" value="1"/>
</dbReference>
<proteinExistence type="predicted"/>
<dbReference type="InterPro" id="IPR038770">
    <property type="entry name" value="Na+/solute_symporter_sf"/>
</dbReference>
<dbReference type="EMBL" id="LWBO01000005">
    <property type="protein sequence ID" value="OQP51501.1"/>
    <property type="molecule type" value="Genomic_DNA"/>
</dbReference>
<feature type="transmembrane region" description="Helical" evidence="5">
    <location>
        <begin position="334"/>
        <end position="357"/>
    </location>
</feature>
<evidence type="ECO:0000313" key="7">
    <source>
        <dbReference type="Proteomes" id="UP000192277"/>
    </source>
</evidence>
<feature type="transmembrane region" description="Helical" evidence="5">
    <location>
        <begin position="118"/>
        <end position="141"/>
    </location>
</feature>
<dbReference type="InterPro" id="IPR004710">
    <property type="entry name" value="Bilac:Na_transpt"/>
</dbReference>
<feature type="transmembrane region" description="Helical" evidence="5">
    <location>
        <begin position="208"/>
        <end position="228"/>
    </location>
</feature>
<keyword evidence="3 5" id="KW-1133">Transmembrane helix</keyword>